<evidence type="ECO:0000256" key="1">
    <source>
        <dbReference type="SAM" id="Phobius"/>
    </source>
</evidence>
<evidence type="ECO:0000313" key="2">
    <source>
        <dbReference type="EMBL" id="ETR73029.1"/>
    </source>
</evidence>
<keyword evidence="1" id="KW-0812">Transmembrane</keyword>
<reference evidence="3" key="1">
    <citation type="submission" date="2012-11" db="EMBL/GenBank/DDBJ databases">
        <authorList>
            <person name="Lucero-Rivera Y.E."/>
            <person name="Tovar-Ramirez D."/>
        </authorList>
    </citation>
    <scope>NUCLEOTIDE SEQUENCE [LARGE SCALE GENOMIC DNA]</scope>
    <source>
        <strain evidence="3">Araruama</strain>
    </source>
</reference>
<sequence>MDIGDFIFIFIAVLVILGRVLSWLLQQFVDKPADKSDSTDSADTKKQPGIMDYVVDFLRSLEDGKETQRTESQWSRLDAQHYYAEPDDHFIEETHVPVSVPKESISDPQNVIVPQKKKAETPRIQVQKKYGPRQLNLKEAIIHYEVFAPPLSLRQEY</sequence>
<dbReference type="Proteomes" id="UP000189670">
    <property type="component" value="Unassembled WGS sequence"/>
</dbReference>
<protein>
    <submittedName>
        <fullName evidence="2">Uncharacterized protein</fullName>
    </submittedName>
</protein>
<dbReference type="AlphaFoldDB" id="A0A1V1PDQ3"/>
<accession>A0A1V1PDQ3</accession>
<evidence type="ECO:0000313" key="3">
    <source>
        <dbReference type="Proteomes" id="UP000189670"/>
    </source>
</evidence>
<dbReference type="EMBL" id="ATBP01000093">
    <property type="protein sequence ID" value="ETR73029.1"/>
    <property type="molecule type" value="Genomic_DNA"/>
</dbReference>
<feature type="transmembrane region" description="Helical" evidence="1">
    <location>
        <begin position="6"/>
        <end position="25"/>
    </location>
</feature>
<proteinExistence type="predicted"/>
<gene>
    <name evidence="2" type="ORF">OMM_07187</name>
</gene>
<name>A0A1V1PDQ3_9BACT</name>
<keyword evidence="1" id="KW-0472">Membrane</keyword>
<organism evidence="2 3">
    <name type="scientific">Candidatus Magnetoglobus multicellularis str. Araruama</name>
    <dbReference type="NCBI Taxonomy" id="890399"/>
    <lineage>
        <taxon>Bacteria</taxon>
        <taxon>Pseudomonadati</taxon>
        <taxon>Thermodesulfobacteriota</taxon>
        <taxon>Desulfobacteria</taxon>
        <taxon>Desulfobacterales</taxon>
        <taxon>Desulfobacteraceae</taxon>
        <taxon>Candidatus Magnetoglobus</taxon>
    </lineage>
</organism>
<keyword evidence="1" id="KW-1133">Transmembrane helix</keyword>
<comment type="caution">
    <text evidence="2">The sequence shown here is derived from an EMBL/GenBank/DDBJ whole genome shotgun (WGS) entry which is preliminary data.</text>
</comment>